<reference evidence="2" key="1">
    <citation type="submission" date="2021-01" db="EMBL/GenBank/DDBJ databases">
        <authorList>
            <person name="Corre E."/>
            <person name="Pelletier E."/>
            <person name="Niang G."/>
            <person name="Scheremetjew M."/>
            <person name="Finn R."/>
            <person name="Kale V."/>
            <person name="Holt S."/>
            <person name="Cochrane G."/>
            <person name="Meng A."/>
            <person name="Brown T."/>
            <person name="Cohen L."/>
        </authorList>
    </citation>
    <scope>NUCLEOTIDE SEQUENCE</scope>
    <source>
        <strain evidence="2">CCMP720</strain>
    </source>
</reference>
<evidence type="ECO:0000313" key="2">
    <source>
        <dbReference type="EMBL" id="CAD8216193.1"/>
    </source>
</evidence>
<dbReference type="InterPro" id="IPR013761">
    <property type="entry name" value="SAM/pointed_sf"/>
</dbReference>
<dbReference type="EMBL" id="HBDV01000733">
    <property type="protein sequence ID" value="CAD8216193.1"/>
    <property type="molecule type" value="Transcribed_RNA"/>
</dbReference>
<dbReference type="SUPFAM" id="SSF47769">
    <property type="entry name" value="SAM/Pointed domain"/>
    <property type="match status" value="1"/>
</dbReference>
<dbReference type="AlphaFoldDB" id="A0A7R9XNS4"/>
<name>A0A7R9XNS4_9CHLO</name>
<dbReference type="InterPro" id="IPR001660">
    <property type="entry name" value="SAM"/>
</dbReference>
<feature type="domain" description="SAM" evidence="1">
    <location>
        <begin position="16"/>
        <end position="66"/>
    </location>
</feature>
<proteinExistence type="predicted"/>
<sequence>MAWDPNLQESIDPVDWDSSRVLDFFNEIGLYPETVEILKEFSIDGATLVEMKEADLQCDELELESSEVEKLLLAVNLLTADPHQEKEMVITSVSVDSTGSSYFGEQRVPLSMLEGTPGTGGTIQALSAVRAAQGVVFKTMSPASDASPPSEWSTEAERQYVIFLDGAVKITITDGTFRVINPGQVILLEDVSGTGHKTCVVDDKVVHSVCILLNDEI</sequence>
<protein>
    <recommendedName>
        <fullName evidence="1">SAM domain-containing protein</fullName>
    </recommendedName>
</protein>
<dbReference type="Pfam" id="PF07647">
    <property type="entry name" value="SAM_2"/>
    <property type="match status" value="1"/>
</dbReference>
<gene>
    <name evidence="2" type="ORF">PAMY1081_LOCUS467</name>
</gene>
<organism evidence="2">
    <name type="scientific">Polyblepharides amylifera</name>
    <dbReference type="NCBI Taxonomy" id="1486889"/>
    <lineage>
        <taxon>Eukaryota</taxon>
        <taxon>Viridiplantae</taxon>
        <taxon>Chlorophyta</taxon>
        <taxon>Pyramimonadophyceae</taxon>
        <taxon>Pyramimonadales</taxon>
        <taxon>Polyblepharidaceae</taxon>
        <taxon>Polyblepharides</taxon>
    </lineage>
</organism>
<dbReference type="Gene3D" id="1.10.150.50">
    <property type="entry name" value="Transcription Factor, Ets-1"/>
    <property type="match status" value="1"/>
</dbReference>
<accession>A0A7R9XNS4</accession>
<evidence type="ECO:0000259" key="1">
    <source>
        <dbReference type="Pfam" id="PF07647"/>
    </source>
</evidence>